<reference evidence="1" key="1">
    <citation type="submission" date="2023-07" db="EMBL/GenBank/DDBJ databases">
        <authorList>
            <consortium name="AG Swart"/>
            <person name="Singh M."/>
            <person name="Singh A."/>
            <person name="Seah K."/>
            <person name="Emmerich C."/>
        </authorList>
    </citation>
    <scope>NUCLEOTIDE SEQUENCE</scope>
    <source>
        <strain evidence="1">DP1</strain>
    </source>
</reference>
<accession>A0AAD2D5J7</accession>
<name>A0AAD2D5J7_EUPCR</name>
<protein>
    <submittedName>
        <fullName evidence="1">Uncharacterized protein</fullName>
    </submittedName>
</protein>
<dbReference type="Proteomes" id="UP001295684">
    <property type="component" value="Unassembled WGS sequence"/>
</dbReference>
<evidence type="ECO:0000313" key="1">
    <source>
        <dbReference type="EMBL" id="CAI2380318.1"/>
    </source>
</evidence>
<gene>
    <name evidence="1" type="ORF">ECRASSUSDP1_LOCUS21752</name>
</gene>
<dbReference type="AlphaFoldDB" id="A0AAD2D5J7"/>
<organism evidence="1 2">
    <name type="scientific">Euplotes crassus</name>
    <dbReference type="NCBI Taxonomy" id="5936"/>
    <lineage>
        <taxon>Eukaryota</taxon>
        <taxon>Sar</taxon>
        <taxon>Alveolata</taxon>
        <taxon>Ciliophora</taxon>
        <taxon>Intramacronucleata</taxon>
        <taxon>Spirotrichea</taxon>
        <taxon>Hypotrichia</taxon>
        <taxon>Euplotida</taxon>
        <taxon>Euplotidae</taxon>
        <taxon>Moneuplotes</taxon>
    </lineage>
</organism>
<comment type="caution">
    <text evidence="1">The sequence shown here is derived from an EMBL/GenBank/DDBJ whole genome shotgun (WGS) entry which is preliminary data.</text>
</comment>
<evidence type="ECO:0000313" key="2">
    <source>
        <dbReference type="Proteomes" id="UP001295684"/>
    </source>
</evidence>
<proteinExistence type="predicted"/>
<sequence>MLCCLREFLRNSAFISYIHWSKVVTSPIKIRILTCLDRGPLCLTGYFSESIIEERRDIRASS</sequence>
<dbReference type="EMBL" id="CAMPGE010022269">
    <property type="protein sequence ID" value="CAI2380318.1"/>
    <property type="molecule type" value="Genomic_DNA"/>
</dbReference>
<keyword evidence="2" id="KW-1185">Reference proteome</keyword>